<keyword evidence="3" id="KW-0238">DNA-binding</keyword>
<feature type="compositionally biased region" description="Basic and acidic residues" evidence="5">
    <location>
        <begin position="271"/>
        <end position="284"/>
    </location>
</feature>
<dbReference type="RefSeq" id="WP_188848421.1">
    <property type="nucleotide sequence ID" value="NZ_BMJJ01000001.1"/>
</dbReference>
<dbReference type="InterPro" id="IPR041468">
    <property type="entry name" value="HTH_ParB/Spo0J"/>
</dbReference>
<dbReference type="InterPro" id="IPR050336">
    <property type="entry name" value="Chromosome_partition/occlusion"/>
</dbReference>
<dbReference type="GO" id="GO:0005694">
    <property type="term" value="C:chromosome"/>
    <property type="evidence" value="ECO:0007669"/>
    <property type="project" value="TreeGrafter"/>
</dbReference>
<comment type="caution">
    <text evidence="7">The sequence shown here is derived from an EMBL/GenBank/DDBJ whole genome shotgun (WGS) entry which is preliminary data.</text>
</comment>
<dbReference type="Pfam" id="PF23552">
    <property type="entry name" value="ParB_C"/>
    <property type="match status" value="1"/>
</dbReference>
<keyword evidence="2" id="KW-0159">Chromosome partition</keyword>
<evidence type="ECO:0000256" key="5">
    <source>
        <dbReference type="SAM" id="MobiDB-lite"/>
    </source>
</evidence>
<accession>A0A916V1X9</accession>
<dbReference type="GO" id="GO:0003677">
    <property type="term" value="F:DNA binding"/>
    <property type="evidence" value="ECO:0007669"/>
    <property type="project" value="UniProtKB-KW"/>
</dbReference>
<dbReference type="InterPro" id="IPR003115">
    <property type="entry name" value="ParB_N"/>
</dbReference>
<dbReference type="InterPro" id="IPR057240">
    <property type="entry name" value="ParB_dimer_C"/>
</dbReference>
<dbReference type="InterPro" id="IPR004437">
    <property type="entry name" value="ParB/RepB/Spo0J"/>
</dbReference>
<name>A0A916V1X9_9HYPH</name>
<dbReference type="FunFam" id="1.10.10.2830:FF:000001">
    <property type="entry name" value="Chromosome partitioning protein ParB"/>
    <property type="match status" value="1"/>
</dbReference>
<dbReference type="InterPro" id="IPR036086">
    <property type="entry name" value="ParB/Sulfiredoxin_sf"/>
</dbReference>
<dbReference type="CDD" id="cd16393">
    <property type="entry name" value="SPO0J_N"/>
    <property type="match status" value="1"/>
</dbReference>
<dbReference type="SUPFAM" id="SSF110849">
    <property type="entry name" value="ParB/Sulfiredoxin"/>
    <property type="match status" value="1"/>
</dbReference>
<keyword evidence="8" id="KW-1185">Reference proteome</keyword>
<dbReference type="Pfam" id="PF17762">
    <property type="entry name" value="HTH_ParB"/>
    <property type="match status" value="1"/>
</dbReference>
<dbReference type="Proteomes" id="UP000613160">
    <property type="component" value="Unassembled WGS sequence"/>
</dbReference>
<reference evidence="7" key="2">
    <citation type="submission" date="2020-09" db="EMBL/GenBank/DDBJ databases">
        <authorList>
            <person name="Sun Q."/>
            <person name="Zhou Y."/>
        </authorList>
    </citation>
    <scope>NUCLEOTIDE SEQUENCE</scope>
    <source>
        <strain evidence="7">CGMCC 1.15493</strain>
    </source>
</reference>
<dbReference type="NCBIfam" id="TIGR00180">
    <property type="entry name" value="parB_part"/>
    <property type="match status" value="1"/>
</dbReference>
<comment type="function">
    <text evidence="4">Involved in chromosome partition. Localize to both poles of the predivisional cell following completion of DNA replication. Binds to the DNA origin of replication.</text>
</comment>
<feature type="region of interest" description="Disordered" evidence="5">
    <location>
        <begin position="225"/>
        <end position="284"/>
    </location>
</feature>
<feature type="domain" description="ParB-like N-terminal" evidence="6">
    <location>
        <begin position="41"/>
        <end position="131"/>
    </location>
</feature>
<dbReference type="PANTHER" id="PTHR33375">
    <property type="entry name" value="CHROMOSOME-PARTITIONING PROTEIN PARB-RELATED"/>
    <property type="match status" value="1"/>
</dbReference>
<evidence type="ECO:0000256" key="2">
    <source>
        <dbReference type="ARBA" id="ARBA00022829"/>
    </source>
</evidence>
<feature type="region of interest" description="Disordered" evidence="5">
    <location>
        <begin position="1"/>
        <end position="61"/>
    </location>
</feature>
<dbReference type="FunFam" id="3.90.1530.30:FF:000001">
    <property type="entry name" value="Chromosome partitioning protein ParB"/>
    <property type="match status" value="1"/>
</dbReference>
<evidence type="ECO:0000256" key="1">
    <source>
        <dbReference type="ARBA" id="ARBA00006295"/>
    </source>
</evidence>
<sequence>MTEDRARQRLGRGLASLIGSGGSVQPRPSTAFAPQEEPGERRVSLSRLSANPRNPRRHFGDAELGELTQSIRNHGMVQPILVRPLGGERFEIVAGERRWRAAEAAGLAEVPVVVREISDRESLEIAIIENVQRSDLSAVEEANAYQMLIDEHGYTQSDLADVLGKSRSHVANTLRLLKLPESVLGMLTRGELSPGHARTAVSAEDPEAFARAIVSRGLSVREAEEMARGPVATSPTPVVSRAPRGGSRAAARAPAAVAPVAEPRQPAPRMPESRTPDEGEKDADTRALERLLSETLGMRVEIRLPEDGGDLRIDYGNLEQLDEICRLLQAKARRDAEPRVRSL</sequence>
<organism evidence="7 8">
    <name type="scientific">Aureimonas glaciei</name>
    <dbReference type="NCBI Taxonomy" id="1776957"/>
    <lineage>
        <taxon>Bacteria</taxon>
        <taxon>Pseudomonadati</taxon>
        <taxon>Pseudomonadota</taxon>
        <taxon>Alphaproteobacteria</taxon>
        <taxon>Hyphomicrobiales</taxon>
        <taxon>Aurantimonadaceae</taxon>
        <taxon>Aureimonas</taxon>
    </lineage>
</organism>
<evidence type="ECO:0000259" key="6">
    <source>
        <dbReference type="SMART" id="SM00470"/>
    </source>
</evidence>
<evidence type="ECO:0000313" key="7">
    <source>
        <dbReference type="EMBL" id="GGD01881.1"/>
    </source>
</evidence>
<comment type="similarity">
    <text evidence="1">Belongs to the ParB family.</text>
</comment>
<reference evidence="7" key="1">
    <citation type="journal article" date="2014" name="Int. J. Syst. Evol. Microbiol.">
        <title>Complete genome sequence of Corynebacterium casei LMG S-19264T (=DSM 44701T), isolated from a smear-ripened cheese.</title>
        <authorList>
            <consortium name="US DOE Joint Genome Institute (JGI-PGF)"/>
            <person name="Walter F."/>
            <person name="Albersmeier A."/>
            <person name="Kalinowski J."/>
            <person name="Ruckert C."/>
        </authorList>
    </citation>
    <scope>NUCLEOTIDE SEQUENCE</scope>
    <source>
        <strain evidence="7">CGMCC 1.15493</strain>
    </source>
</reference>
<protein>
    <submittedName>
        <fullName evidence="7">Chromosome partitioning protein ParB</fullName>
    </submittedName>
</protein>
<dbReference type="EMBL" id="BMJJ01000001">
    <property type="protein sequence ID" value="GGD01881.1"/>
    <property type="molecule type" value="Genomic_DNA"/>
</dbReference>
<feature type="compositionally biased region" description="Low complexity" evidence="5">
    <location>
        <begin position="240"/>
        <end position="264"/>
    </location>
</feature>
<gene>
    <name evidence="7" type="ORF">GCM10011335_00580</name>
</gene>
<dbReference type="Gene3D" id="3.90.1530.30">
    <property type="match status" value="1"/>
</dbReference>
<evidence type="ECO:0000256" key="4">
    <source>
        <dbReference type="ARBA" id="ARBA00025472"/>
    </source>
</evidence>
<dbReference type="AlphaFoldDB" id="A0A916V1X9"/>
<dbReference type="PANTHER" id="PTHR33375:SF1">
    <property type="entry name" value="CHROMOSOME-PARTITIONING PROTEIN PARB-RELATED"/>
    <property type="match status" value="1"/>
</dbReference>
<evidence type="ECO:0000256" key="3">
    <source>
        <dbReference type="ARBA" id="ARBA00023125"/>
    </source>
</evidence>
<evidence type="ECO:0000313" key="8">
    <source>
        <dbReference type="Proteomes" id="UP000613160"/>
    </source>
</evidence>
<dbReference type="Pfam" id="PF02195">
    <property type="entry name" value="ParB_N"/>
    <property type="match status" value="1"/>
</dbReference>
<dbReference type="Gene3D" id="1.10.10.2830">
    <property type="match status" value="1"/>
</dbReference>
<dbReference type="SMART" id="SM00470">
    <property type="entry name" value="ParB"/>
    <property type="match status" value="1"/>
</dbReference>
<dbReference type="GO" id="GO:0007059">
    <property type="term" value="P:chromosome segregation"/>
    <property type="evidence" value="ECO:0007669"/>
    <property type="project" value="UniProtKB-KW"/>
</dbReference>
<dbReference type="GO" id="GO:0045881">
    <property type="term" value="P:positive regulation of sporulation resulting in formation of a cellular spore"/>
    <property type="evidence" value="ECO:0007669"/>
    <property type="project" value="TreeGrafter"/>
</dbReference>
<proteinExistence type="inferred from homology"/>